<organism evidence="9 10">
    <name type="scientific">Metarhizium album (strain ARSEF 1941)</name>
    <dbReference type="NCBI Taxonomy" id="1081103"/>
    <lineage>
        <taxon>Eukaryota</taxon>
        <taxon>Fungi</taxon>
        <taxon>Dikarya</taxon>
        <taxon>Ascomycota</taxon>
        <taxon>Pezizomycotina</taxon>
        <taxon>Sordariomycetes</taxon>
        <taxon>Hypocreomycetidae</taxon>
        <taxon>Hypocreales</taxon>
        <taxon>Clavicipitaceae</taxon>
        <taxon>Metarhizium</taxon>
    </lineage>
</organism>
<dbReference type="OrthoDB" id="5421689at2759"/>
<name>A0A0B2X3R5_METAS</name>
<evidence type="ECO:0000256" key="1">
    <source>
        <dbReference type="ARBA" id="ARBA00004141"/>
    </source>
</evidence>
<dbReference type="GeneID" id="63735616"/>
<keyword evidence="2 7" id="KW-0812">Transmembrane</keyword>
<evidence type="ECO:0000256" key="5">
    <source>
        <dbReference type="ARBA" id="ARBA00038359"/>
    </source>
</evidence>
<keyword evidence="10" id="KW-1185">Reference proteome</keyword>
<comment type="subcellular location">
    <subcellularLocation>
        <location evidence="1">Membrane</location>
        <topology evidence="1">Multi-pass membrane protein</topology>
    </subcellularLocation>
</comment>
<accession>A0A0B2X3R5</accession>
<evidence type="ECO:0000256" key="4">
    <source>
        <dbReference type="ARBA" id="ARBA00023136"/>
    </source>
</evidence>
<feature type="transmembrane region" description="Helical" evidence="7">
    <location>
        <begin position="88"/>
        <end position="112"/>
    </location>
</feature>
<comment type="similarity">
    <text evidence="5">Belongs to the SAT4 family.</text>
</comment>
<dbReference type="Proteomes" id="UP000030816">
    <property type="component" value="Unassembled WGS sequence"/>
</dbReference>
<feature type="transmembrane region" description="Helical" evidence="7">
    <location>
        <begin position="45"/>
        <end position="68"/>
    </location>
</feature>
<feature type="domain" description="Rhodopsin" evidence="8">
    <location>
        <begin position="25"/>
        <end position="255"/>
    </location>
</feature>
<feature type="region of interest" description="Disordered" evidence="6">
    <location>
        <begin position="298"/>
        <end position="336"/>
    </location>
</feature>
<feature type="transmembrane region" description="Helical" evidence="7">
    <location>
        <begin position="6"/>
        <end position="25"/>
    </location>
</feature>
<dbReference type="PANTHER" id="PTHR33048:SF47">
    <property type="entry name" value="INTEGRAL MEMBRANE PROTEIN-RELATED"/>
    <property type="match status" value="1"/>
</dbReference>
<feature type="transmembrane region" description="Helical" evidence="7">
    <location>
        <begin position="206"/>
        <end position="225"/>
    </location>
</feature>
<proteinExistence type="inferred from homology"/>
<dbReference type="EMBL" id="AZHE01000002">
    <property type="protein sequence ID" value="KHO00383.1"/>
    <property type="molecule type" value="Genomic_DNA"/>
</dbReference>
<dbReference type="PANTHER" id="PTHR33048">
    <property type="entry name" value="PTH11-LIKE INTEGRAL MEMBRANE PROTEIN (AFU_ORTHOLOGUE AFUA_5G11245)"/>
    <property type="match status" value="1"/>
</dbReference>
<keyword evidence="3 7" id="KW-1133">Transmembrane helix</keyword>
<dbReference type="GO" id="GO:0016020">
    <property type="term" value="C:membrane"/>
    <property type="evidence" value="ECO:0007669"/>
    <property type="project" value="UniProtKB-SubCell"/>
</dbReference>
<feature type="compositionally biased region" description="Polar residues" evidence="6">
    <location>
        <begin position="376"/>
        <end position="385"/>
    </location>
</feature>
<evidence type="ECO:0000313" key="10">
    <source>
        <dbReference type="Proteomes" id="UP000030816"/>
    </source>
</evidence>
<reference evidence="9 10" key="1">
    <citation type="journal article" date="2014" name="Proc. Natl. Acad. Sci. U.S.A.">
        <title>Trajectory and genomic determinants of fungal-pathogen speciation and host adaptation.</title>
        <authorList>
            <person name="Hu X."/>
            <person name="Xiao G."/>
            <person name="Zheng P."/>
            <person name="Shang Y."/>
            <person name="Su Y."/>
            <person name="Zhang X."/>
            <person name="Liu X."/>
            <person name="Zhan S."/>
            <person name="St Leger R.J."/>
            <person name="Wang C."/>
        </authorList>
    </citation>
    <scope>NUCLEOTIDE SEQUENCE [LARGE SCALE GENOMIC DNA]</scope>
    <source>
        <strain evidence="9 10">ARSEF 1941</strain>
    </source>
</reference>
<feature type="transmembrane region" description="Helical" evidence="7">
    <location>
        <begin position="237"/>
        <end position="259"/>
    </location>
</feature>
<dbReference type="InterPro" id="IPR052337">
    <property type="entry name" value="SAT4-like"/>
</dbReference>
<feature type="compositionally biased region" description="Polar residues" evidence="6">
    <location>
        <begin position="298"/>
        <end position="309"/>
    </location>
</feature>
<evidence type="ECO:0000256" key="3">
    <source>
        <dbReference type="ARBA" id="ARBA00022989"/>
    </source>
</evidence>
<feature type="transmembrane region" description="Helical" evidence="7">
    <location>
        <begin position="176"/>
        <end position="194"/>
    </location>
</feature>
<feature type="region of interest" description="Disordered" evidence="6">
    <location>
        <begin position="365"/>
        <end position="385"/>
    </location>
</feature>
<keyword evidence="4 7" id="KW-0472">Membrane</keyword>
<evidence type="ECO:0000256" key="7">
    <source>
        <dbReference type="SAM" id="Phobius"/>
    </source>
</evidence>
<evidence type="ECO:0000256" key="2">
    <source>
        <dbReference type="ARBA" id="ARBA00022692"/>
    </source>
</evidence>
<evidence type="ECO:0000256" key="6">
    <source>
        <dbReference type="SAM" id="MobiDB-lite"/>
    </source>
</evidence>
<dbReference type="HOGENOM" id="CLU_028200_0_3_1"/>
<feature type="transmembrane region" description="Helical" evidence="7">
    <location>
        <begin position="124"/>
        <end position="145"/>
    </location>
</feature>
<evidence type="ECO:0000259" key="8">
    <source>
        <dbReference type="Pfam" id="PF20684"/>
    </source>
</evidence>
<protein>
    <submittedName>
        <fullName evidence="9">Integral membrane protein</fullName>
    </submittedName>
</protein>
<dbReference type="InterPro" id="IPR049326">
    <property type="entry name" value="Rhodopsin_dom_fungi"/>
</dbReference>
<dbReference type="Pfam" id="PF20684">
    <property type="entry name" value="Fung_rhodopsin"/>
    <property type="match status" value="1"/>
</dbReference>
<dbReference type="AlphaFoldDB" id="A0A0B2X3R5"/>
<dbReference type="RefSeq" id="XP_040681448.1">
    <property type="nucleotide sequence ID" value="XM_040819960.1"/>
</dbReference>
<sequence>MASLVPNVWAAIVVPVPASTVALALRLKARRMTRMGMGRDDCFAVAAWILAVGYTIDLVVWASCFKLGQPIGSYSEQAIAYITEKSTLILWTSEFLYSWSIVCAKLAVLCFYRRVFRFSSIRIPIVMLMTACCIWIAIRTFFTIFHCVPTQAFWDKTIPSPKCITNVRAFYLGTDATHSSMDFIILALPIYEVVRMKLPTAQKIAVTGLFAAGSLVGIASVFQIVESQRYDPHELPYDLALCMVWGGVELHLAVFIGISNAKRTSLPSRSPVHAGSLILLRPIFIKFIPGLASQASKAASRPTRSSNALQAGEGLRRPSNPSGDADPEAVGPTVSAGTRASSLALKGHTSGLTPICVHHEEYEVESLPDAQDNDSRCSASTDSVT</sequence>
<comment type="caution">
    <text evidence="9">The sequence shown here is derived from an EMBL/GenBank/DDBJ whole genome shotgun (WGS) entry which is preliminary data.</text>
</comment>
<evidence type="ECO:0000313" key="9">
    <source>
        <dbReference type="EMBL" id="KHO00383.1"/>
    </source>
</evidence>
<gene>
    <name evidence="9" type="ORF">MAM_01161</name>
</gene>